<name>A0A139SHU5_9BACT</name>
<keyword evidence="1" id="KW-0812">Transmembrane</keyword>
<dbReference type="Proteomes" id="UP000070058">
    <property type="component" value="Unassembled WGS sequence"/>
</dbReference>
<dbReference type="EMBL" id="LSZQ01000068">
    <property type="protein sequence ID" value="KXU34119.1"/>
    <property type="molecule type" value="Genomic_DNA"/>
</dbReference>
<accession>A0A139SHU5</accession>
<organism evidence="2 3">
    <name type="scientific">Cephaloticoccus primus</name>
    <dbReference type="NCBI Taxonomy" id="1548207"/>
    <lineage>
        <taxon>Bacteria</taxon>
        <taxon>Pseudomonadati</taxon>
        <taxon>Verrucomicrobiota</taxon>
        <taxon>Opitutia</taxon>
        <taxon>Opitutales</taxon>
        <taxon>Opitutaceae</taxon>
        <taxon>Cephaloticoccus</taxon>
    </lineage>
</organism>
<dbReference type="AlphaFoldDB" id="A0A139SHU5"/>
<dbReference type="OrthoDB" id="186885at2"/>
<feature type="transmembrane region" description="Helical" evidence="1">
    <location>
        <begin position="35"/>
        <end position="52"/>
    </location>
</feature>
<feature type="transmembrane region" description="Helical" evidence="1">
    <location>
        <begin position="59"/>
        <end position="80"/>
    </location>
</feature>
<reference evidence="3" key="1">
    <citation type="submission" date="2016-02" db="EMBL/GenBank/DDBJ databases">
        <authorList>
            <person name="Sanders J.G."/>
            <person name="Lin J.Y."/>
            <person name="Wertz J.T."/>
            <person name="Russell J.A."/>
            <person name="Moreau C.S."/>
            <person name="Powell S."/>
        </authorList>
    </citation>
    <scope>NUCLEOTIDE SEQUENCE [LARGE SCALE GENOMIC DNA]</scope>
    <source>
        <strain evidence="3">CAG34</strain>
    </source>
</reference>
<sequence>MSSSYFTLTLIIAAIVLMQVNQRLGSPVLAIFARWLRWFVFAFGVAQLCTDFELIDRPFWVLVLAFLMLWFLIETFYNWLGIAAMSVSPMPLFPRYSVNPGGEEWPTQARFLKLKEWLRAQGFSLMQPYRAEIGGGIFLRGVVYQNQAEDIRLQITFMPISAATLGVCYSLVSQTEAGHRIVTDNFCIPYAGFYPEEWFVERLPWCRSLENLLARHQARLINEKALPIKSDPLADLNAQQHQLDQLNTQLGFLNPHAEREELGKISQAGRYRVWKEVWMLNYLGRPARYR</sequence>
<keyword evidence="1" id="KW-0472">Membrane</keyword>
<evidence type="ECO:0000313" key="3">
    <source>
        <dbReference type="Proteomes" id="UP000070058"/>
    </source>
</evidence>
<evidence type="ECO:0000256" key="1">
    <source>
        <dbReference type="SAM" id="Phobius"/>
    </source>
</evidence>
<keyword evidence="1" id="KW-1133">Transmembrane helix</keyword>
<keyword evidence="3" id="KW-1185">Reference proteome</keyword>
<gene>
    <name evidence="2" type="ORF">AXK11_08725</name>
</gene>
<proteinExistence type="predicted"/>
<evidence type="ECO:0000313" key="2">
    <source>
        <dbReference type="EMBL" id="KXU34119.1"/>
    </source>
</evidence>
<dbReference type="RefSeq" id="WP_068631297.1">
    <property type="nucleotide sequence ID" value="NZ_LSZQ01000068.1"/>
</dbReference>
<protein>
    <submittedName>
        <fullName evidence="2">Uncharacterized protein</fullName>
    </submittedName>
</protein>
<comment type="caution">
    <text evidence="2">The sequence shown here is derived from an EMBL/GenBank/DDBJ whole genome shotgun (WGS) entry which is preliminary data.</text>
</comment>